<keyword evidence="1 2" id="KW-0833">Ubl conjugation pathway</keyword>
<evidence type="ECO:0000256" key="2">
    <source>
        <dbReference type="PROSITE-ProRule" id="PRU00104"/>
    </source>
</evidence>
<evidence type="ECO:0000313" key="6">
    <source>
        <dbReference type="Proteomes" id="UP001163046"/>
    </source>
</evidence>
<protein>
    <recommendedName>
        <fullName evidence="4">HECT domain-containing protein</fullName>
    </recommendedName>
</protein>
<dbReference type="GO" id="GO:0004842">
    <property type="term" value="F:ubiquitin-protein transferase activity"/>
    <property type="evidence" value="ECO:0007669"/>
    <property type="project" value="InterPro"/>
</dbReference>
<accession>A0A9W9Y768</accession>
<dbReference type="Pfam" id="PF00632">
    <property type="entry name" value="HECT"/>
    <property type="match status" value="1"/>
</dbReference>
<dbReference type="AlphaFoldDB" id="A0A9W9Y768"/>
<organism evidence="5 6">
    <name type="scientific">Desmophyllum pertusum</name>
    <dbReference type="NCBI Taxonomy" id="174260"/>
    <lineage>
        <taxon>Eukaryota</taxon>
        <taxon>Metazoa</taxon>
        <taxon>Cnidaria</taxon>
        <taxon>Anthozoa</taxon>
        <taxon>Hexacorallia</taxon>
        <taxon>Scleractinia</taxon>
        <taxon>Caryophylliina</taxon>
        <taxon>Caryophylliidae</taxon>
        <taxon>Desmophyllum</taxon>
    </lineage>
</organism>
<dbReference type="SUPFAM" id="SSF56204">
    <property type="entry name" value="Hect, E3 ligase catalytic domain"/>
    <property type="match status" value="1"/>
</dbReference>
<feature type="non-terminal residue" evidence="5">
    <location>
        <position position="517"/>
    </location>
</feature>
<reference evidence="5" key="1">
    <citation type="submission" date="2023-01" db="EMBL/GenBank/DDBJ databases">
        <title>Genome assembly of the deep-sea coral Lophelia pertusa.</title>
        <authorList>
            <person name="Herrera S."/>
            <person name="Cordes E."/>
        </authorList>
    </citation>
    <scope>NUCLEOTIDE SEQUENCE</scope>
    <source>
        <strain evidence="5">USNM1676648</strain>
        <tissue evidence="5">Polyp</tissue>
    </source>
</reference>
<dbReference type="Proteomes" id="UP001163046">
    <property type="component" value="Unassembled WGS sequence"/>
</dbReference>
<evidence type="ECO:0000313" key="5">
    <source>
        <dbReference type="EMBL" id="KAJ7318025.1"/>
    </source>
</evidence>
<dbReference type="EMBL" id="MU827869">
    <property type="protein sequence ID" value="KAJ7318025.1"/>
    <property type="molecule type" value="Genomic_DNA"/>
</dbReference>
<feature type="compositionally biased region" description="Pro residues" evidence="3">
    <location>
        <begin position="228"/>
        <end position="239"/>
    </location>
</feature>
<feature type="compositionally biased region" description="Polar residues" evidence="3">
    <location>
        <begin position="164"/>
        <end position="173"/>
    </location>
</feature>
<evidence type="ECO:0000256" key="1">
    <source>
        <dbReference type="ARBA" id="ARBA00022786"/>
    </source>
</evidence>
<feature type="active site" description="Glycyl thioester intermediate" evidence="2">
    <location>
        <position position="484"/>
    </location>
</feature>
<gene>
    <name evidence="5" type="ORF">OS493_038319</name>
</gene>
<keyword evidence="6" id="KW-1185">Reference proteome</keyword>
<evidence type="ECO:0000259" key="4">
    <source>
        <dbReference type="PROSITE" id="PS50237"/>
    </source>
</evidence>
<dbReference type="Gene3D" id="3.30.2410.10">
    <property type="entry name" value="Hect, E3 ligase catalytic domain"/>
    <property type="match status" value="1"/>
</dbReference>
<proteinExistence type="predicted"/>
<dbReference type="PROSITE" id="PS50237">
    <property type="entry name" value="HECT"/>
    <property type="match status" value="1"/>
</dbReference>
<feature type="domain" description="HECT" evidence="4">
    <location>
        <begin position="444"/>
        <end position="517"/>
    </location>
</feature>
<dbReference type="OrthoDB" id="5980915at2759"/>
<feature type="region of interest" description="Disordered" evidence="3">
    <location>
        <begin position="218"/>
        <end position="242"/>
    </location>
</feature>
<dbReference type="InterPro" id="IPR000569">
    <property type="entry name" value="HECT_dom"/>
</dbReference>
<dbReference type="InterPro" id="IPR035983">
    <property type="entry name" value="Hect_E3_ubiquitin_ligase"/>
</dbReference>
<comment type="caution">
    <text evidence="5">The sequence shown here is derived from an EMBL/GenBank/DDBJ whole genome shotgun (WGS) entry which is preliminary data.</text>
</comment>
<sequence length="517" mass="56566">VAFHCHPPLAEVHFLHRLKRGRQTAAKAEKVYNKNIVCLPPVADISKPVPIPRGDKRARLTEAGLTGKIAISASWKAADVIREISSLFCIFFLFGRWCTIAISVFEWNGPEVVSLASQGSLYIMAKIVPKISSGRNPQQLEDASDEDDVDVYAWEDAPGLLTGTPKNSSTNSAPVDPNLQGPSTSDAADHEGEEDFMCMRGYASLFDMTNVAGNGDEVVDVIPASPDSSPPGSIPPRSTPPDALQEDHYYCAGCMIAISLVHGGPAPRFLSNVLYDALVFGPEKTKVPVESVPDQSVREALIKLKAATSVDEMFDTLDSLSSVLDMAGTMQPCKNLGDQHVIVEHTAHWCVLGRTRSAFERFREGLKTLGVMEAMAQHPEAFRAVLCYSGPGKLSSTEMTNLFRIGRSERGSNRFNQETQVISYWYDYLQDVEETPGVITLEDILFFATGCREIPPMGFNVEPSVEFQHSCEGQEGRYPKANTCSCVIKLPVAHNNFDQFKENMEFGIANGGGYGMS</sequence>
<feature type="region of interest" description="Disordered" evidence="3">
    <location>
        <begin position="160"/>
        <end position="189"/>
    </location>
</feature>
<evidence type="ECO:0000256" key="3">
    <source>
        <dbReference type="SAM" id="MobiDB-lite"/>
    </source>
</evidence>
<name>A0A9W9Y768_9CNID</name>